<evidence type="ECO:0000259" key="1">
    <source>
        <dbReference type="PROSITE" id="PS50835"/>
    </source>
</evidence>
<dbReference type="EMBL" id="JBEUSY010000101">
    <property type="protein sequence ID" value="KAL1245345.1"/>
    <property type="molecule type" value="Genomic_DNA"/>
</dbReference>
<feature type="domain" description="Ig-like" evidence="1">
    <location>
        <begin position="549"/>
        <end position="605"/>
    </location>
</feature>
<accession>A0ABR3KXH1</accession>
<dbReference type="SUPFAM" id="SSF48726">
    <property type="entry name" value="Immunoglobulin"/>
    <property type="match status" value="5"/>
</dbReference>
<dbReference type="Proteomes" id="UP001558632">
    <property type="component" value="Unassembled WGS sequence"/>
</dbReference>
<dbReference type="PANTHER" id="PTHR47633:SF4">
    <property type="entry name" value="MYOPALLADIN ISOFORM X1"/>
    <property type="match status" value="1"/>
</dbReference>
<protein>
    <submittedName>
        <fullName evidence="2">Titin</fullName>
    </submittedName>
</protein>
<dbReference type="PROSITE" id="PS50835">
    <property type="entry name" value="IG_LIKE"/>
    <property type="match status" value="2"/>
</dbReference>
<dbReference type="InterPro" id="IPR013098">
    <property type="entry name" value="Ig_I-set"/>
</dbReference>
<dbReference type="Gene3D" id="2.60.40.10">
    <property type="entry name" value="Immunoglobulins"/>
    <property type="match status" value="4"/>
</dbReference>
<evidence type="ECO:0000313" key="3">
    <source>
        <dbReference type="Proteomes" id="UP001558632"/>
    </source>
</evidence>
<name>A0ABR3KXH1_TRISP</name>
<dbReference type="PANTHER" id="PTHR47633">
    <property type="entry name" value="IMMUNOGLOBULIN"/>
    <property type="match status" value="1"/>
</dbReference>
<keyword evidence="3" id="KW-1185">Reference proteome</keyword>
<dbReference type="InterPro" id="IPR007110">
    <property type="entry name" value="Ig-like_dom"/>
</dbReference>
<proteinExistence type="predicted"/>
<dbReference type="InterPro" id="IPR036179">
    <property type="entry name" value="Ig-like_dom_sf"/>
</dbReference>
<dbReference type="InterPro" id="IPR003599">
    <property type="entry name" value="Ig_sub"/>
</dbReference>
<evidence type="ECO:0000313" key="2">
    <source>
        <dbReference type="EMBL" id="KAL1245345.1"/>
    </source>
</evidence>
<gene>
    <name evidence="2" type="ORF">TSPI_07575</name>
</gene>
<reference evidence="2 3" key="1">
    <citation type="submission" date="2024-07" db="EMBL/GenBank/DDBJ databases">
        <title>Enhanced genomic and transcriptomic resources for Trichinella pseudospiralis and T. spiralis underpin the discovery of pronounced molecular differences between stages and species.</title>
        <authorList>
            <person name="Pasi K.K."/>
            <person name="La Rosa G."/>
            <person name="Gomez-Morales M.A."/>
            <person name="Tosini F."/>
            <person name="Sumanam S."/>
            <person name="Young N.D."/>
            <person name="Chang B.C."/>
            <person name="Robin G.B."/>
        </authorList>
    </citation>
    <scope>NUCLEOTIDE SEQUENCE [LARGE SCALE GENOMIC DNA]</scope>
    <source>
        <strain evidence="2">ISS534</strain>
    </source>
</reference>
<feature type="domain" description="Ig-like" evidence="1">
    <location>
        <begin position="8"/>
        <end position="113"/>
    </location>
</feature>
<dbReference type="SMART" id="SM00409">
    <property type="entry name" value="IG"/>
    <property type="match status" value="3"/>
</dbReference>
<comment type="caution">
    <text evidence="2">The sequence shown here is derived from an EMBL/GenBank/DDBJ whole genome shotgun (WGS) entry which is preliminary data.</text>
</comment>
<dbReference type="Pfam" id="PF07679">
    <property type="entry name" value="I-set"/>
    <property type="match status" value="3"/>
</dbReference>
<organism evidence="2 3">
    <name type="scientific">Trichinella spiralis</name>
    <name type="common">Trichina worm</name>
    <dbReference type="NCBI Taxonomy" id="6334"/>
    <lineage>
        <taxon>Eukaryota</taxon>
        <taxon>Metazoa</taxon>
        <taxon>Ecdysozoa</taxon>
        <taxon>Nematoda</taxon>
        <taxon>Enoplea</taxon>
        <taxon>Dorylaimia</taxon>
        <taxon>Trichinellida</taxon>
        <taxon>Trichinellidae</taxon>
        <taxon>Trichinella</taxon>
    </lineage>
</organism>
<dbReference type="InterPro" id="IPR013783">
    <property type="entry name" value="Ig-like_fold"/>
</dbReference>
<sequence length="605" mass="67924">MPLGFTSPHSSDRISAAESISYDDIGSALYFETELKDITSEAGTPVTFACKLVGDAERIVWRKDGQIMEEGDEFVQQYNSHNGWCKLTISEVFPEDQGIISCQAINKSNESVTSCFFTVQDFKSNTKSKSASAFPSLEMLPPCITKHLETVTTPPNTTVCLFVEFYSTAAADVQWFYEQKALPNSPKCTQRRGTNWAQLQLISPQEGCYSVKVTNDFGTATSIAYITVQEQWKSLEHSTESINISEMIDVEAYSSETYEKGIASMHSPYFLKKLPDKLAILNRKLHLTATVDAIPEANFAWYFENVELKCSTSCYITSWKNQSTIVLENAKHGNYKVVASNALGSCESTVTVYEDESESNRMSKFAPQFIKKLHNMSVEAGEELKLVVEVLSEPVASFKWFMDNNNVSPSTVMSADNTSELRLIPEEGKTHTFVVKAENEVGVAVNSGVVIVKPCRISKRISDDISWHSNDVYFEETEMMHLEMSGNFPYQATHKEYLDGEVDLYPLASTKSAEKVISDQKQSEYLHHEHTLMTQALFTAQPSHTDLAPKIILPLENKTASSTENITLSCKIYSAVAYAILWYHENHRLIDSEETQIVVKMMDHN</sequence>